<dbReference type="RefSeq" id="WP_007570047.1">
    <property type="nucleotide sequence ID" value="NZ_DS981494.1"/>
</dbReference>
<dbReference type="OrthoDB" id="9785180at2"/>
<dbReference type="HOGENOM" id="CLU_080679_0_0_10"/>
<dbReference type="Proteomes" id="UP000003146">
    <property type="component" value="Unassembled WGS sequence"/>
</dbReference>
<dbReference type="Pfam" id="PF13145">
    <property type="entry name" value="Rotamase_2"/>
    <property type="match status" value="1"/>
</dbReference>
<gene>
    <name evidence="3" type="ORF">BACCOP_02286</name>
</gene>
<dbReference type="InterPro" id="IPR000297">
    <property type="entry name" value="PPIase_PpiC"/>
</dbReference>
<keyword evidence="1" id="KW-0732">Signal</keyword>
<organism evidence="3 4">
    <name type="scientific">Phocaeicola coprocola DSM 17136</name>
    <dbReference type="NCBI Taxonomy" id="470145"/>
    <lineage>
        <taxon>Bacteria</taxon>
        <taxon>Pseudomonadati</taxon>
        <taxon>Bacteroidota</taxon>
        <taxon>Bacteroidia</taxon>
        <taxon>Bacteroidales</taxon>
        <taxon>Bacteroidaceae</taxon>
        <taxon>Phocaeicola</taxon>
    </lineage>
</organism>
<proteinExistence type="predicted"/>
<dbReference type="EMBL" id="ABIY02000092">
    <property type="protein sequence ID" value="EDV00642.1"/>
    <property type="molecule type" value="Genomic_DNA"/>
</dbReference>
<sequence>MGKFSIFVVGLMTLAGCSQAVDHKGKTPLVEVGHEFLYKEDLQAAMPVGMRGQDSARFAEEYIHNWIKDVLLYKKAEGNIPDNVKVDELVASYRKALIMHTYQEELVNQKLGNEISDAEIEQYYNQNTGMFSANQPYVQGLFMKVPISAQHLNNVRAWYKKNTQDAIDKLEKFSIGNAVSYDYFYDRWIPVSEIAAKIPLKAIDTDANYLNRNRNVEVRDTAYCYFLHVENFLPAGQQLPLEYAKSEIKEILINLKRVEFINRMKDDLYKEASDDKDIIYYLNPNNE</sequence>
<evidence type="ECO:0000259" key="2">
    <source>
        <dbReference type="Pfam" id="PF13145"/>
    </source>
</evidence>
<reference evidence="3 4" key="1">
    <citation type="submission" date="2008-04" db="EMBL/GenBank/DDBJ databases">
        <title>Draft genome sequence of Bacteroides coprocola (DSM 17136).</title>
        <authorList>
            <person name="Sudarsanam P."/>
            <person name="Ley R."/>
            <person name="Guruge J."/>
            <person name="Turnbaugh P.J."/>
            <person name="Mahowald M."/>
            <person name="Liep D."/>
            <person name="Gordon J."/>
        </authorList>
    </citation>
    <scope>NUCLEOTIDE SEQUENCE [LARGE SCALE GENOMIC DNA]</scope>
    <source>
        <strain evidence="3 4">DSM 17136</strain>
    </source>
</reference>
<evidence type="ECO:0000256" key="1">
    <source>
        <dbReference type="SAM" id="SignalP"/>
    </source>
</evidence>
<feature type="chain" id="PRO_5002790037" description="PpiC domain-containing protein" evidence="1">
    <location>
        <begin position="21"/>
        <end position="287"/>
    </location>
</feature>
<comment type="caution">
    <text evidence="3">The sequence shown here is derived from an EMBL/GenBank/DDBJ whole genome shotgun (WGS) entry which is preliminary data.</text>
</comment>
<feature type="signal peptide" evidence="1">
    <location>
        <begin position="1"/>
        <end position="20"/>
    </location>
</feature>
<feature type="domain" description="PpiC" evidence="2">
    <location>
        <begin position="115"/>
        <end position="245"/>
    </location>
</feature>
<dbReference type="eggNOG" id="COG0760">
    <property type="taxonomic scope" value="Bacteria"/>
</dbReference>
<dbReference type="AlphaFoldDB" id="B3JK62"/>
<evidence type="ECO:0000313" key="4">
    <source>
        <dbReference type="Proteomes" id="UP000003146"/>
    </source>
</evidence>
<dbReference type="PROSITE" id="PS51257">
    <property type="entry name" value="PROKAR_LIPOPROTEIN"/>
    <property type="match status" value="1"/>
</dbReference>
<protein>
    <recommendedName>
        <fullName evidence="2">PpiC domain-containing protein</fullName>
    </recommendedName>
</protein>
<evidence type="ECO:0000313" key="3">
    <source>
        <dbReference type="EMBL" id="EDV00642.1"/>
    </source>
</evidence>
<name>B3JK62_9BACT</name>
<accession>B3JK62</accession>
<dbReference type="STRING" id="470145.BACCOP_02286"/>
<dbReference type="GO" id="GO:0003755">
    <property type="term" value="F:peptidyl-prolyl cis-trans isomerase activity"/>
    <property type="evidence" value="ECO:0007669"/>
    <property type="project" value="InterPro"/>
</dbReference>
<reference evidence="3 4" key="2">
    <citation type="submission" date="2008-04" db="EMBL/GenBank/DDBJ databases">
        <authorList>
            <person name="Fulton L."/>
            <person name="Clifton S."/>
            <person name="Fulton B."/>
            <person name="Xu J."/>
            <person name="Minx P."/>
            <person name="Pepin K.H."/>
            <person name="Johnson M."/>
            <person name="Thiruvilangam P."/>
            <person name="Bhonagiri V."/>
            <person name="Nash W.E."/>
            <person name="Mardis E.R."/>
            <person name="Wilson R.K."/>
        </authorList>
    </citation>
    <scope>NUCLEOTIDE SEQUENCE [LARGE SCALE GENOMIC DNA]</scope>
    <source>
        <strain evidence="3 4">DSM 17136</strain>
    </source>
</reference>